<organism evidence="1 2">
    <name type="scientific">Ancylostoma ceylanicum</name>
    <dbReference type="NCBI Taxonomy" id="53326"/>
    <lineage>
        <taxon>Eukaryota</taxon>
        <taxon>Metazoa</taxon>
        <taxon>Ecdysozoa</taxon>
        <taxon>Nematoda</taxon>
        <taxon>Chromadorea</taxon>
        <taxon>Rhabditida</taxon>
        <taxon>Rhabditina</taxon>
        <taxon>Rhabditomorpha</taxon>
        <taxon>Strongyloidea</taxon>
        <taxon>Ancylostomatidae</taxon>
        <taxon>Ancylostomatinae</taxon>
        <taxon>Ancylostoma</taxon>
    </lineage>
</organism>
<dbReference type="Proteomes" id="UP000024635">
    <property type="component" value="Unassembled WGS sequence"/>
</dbReference>
<protein>
    <submittedName>
        <fullName evidence="1">Uncharacterized protein</fullName>
    </submittedName>
</protein>
<evidence type="ECO:0000313" key="1">
    <source>
        <dbReference type="EMBL" id="EYB85607.1"/>
    </source>
</evidence>
<gene>
    <name evidence="1" type="primary">Acey_s0295.g1662</name>
    <name evidence="1" type="ORF">Y032_0295g1662</name>
</gene>
<proteinExistence type="predicted"/>
<sequence>MLFKVPGAPFVLGWDIWRDTQRAEDVAMAAVEHLEGNLKFFLGDREAFNLIFAVLGPCAKVYPSIKSRLSTFSAKVLKSAATSPAIEEHLRQYVSKVPVSPCQKKKDLTDEEVLVALCTNNIIPGYSRALLLDELLQRRIEIFTRVNEPEELDKQMLAIFGRPGIEELVAQMPRRTPLKTIEMVFLKLLAVFNPNYNPCTVCMFFSLNVIREFCRIWTIPQWVCVARYMVEMVMQEPLQLKMAVDLIEHLIFVDPNVQLIVDAQDPPYYYFEEPDAAATRRHPAGLRAAHAKFSGVYLYL</sequence>
<dbReference type="AlphaFoldDB" id="A0A016S5K5"/>
<comment type="caution">
    <text evidence="1">The sequence shown here is derived from an EMBL/GenBank/DDBJ whole genome shotgun (WGS) entry which is preliminary data.</text>
</comment>
<evidence type="ECO:0000313" key="2">
    <source>
        <dbReference type="Proteomes" id="UP000024635"/>
    </source>
</evidence>
<dbReference type="OrthoDB" id="19938at2759"/>
<reference evidence="2" key="1">
    <citation type="journal article" date="2015" name="Nat. Genet.">
        <title>The genome and transcriptome of the zoonotic hookworm Ancylostoma ceylanicum identify infection-specific gene families.</title>
        <authorList>
            <person name="Schwarz E.M."/>
            <person name="Hu Y."/>
            <person name="Antoshechkin I."/>
            <person name="Miller M.M."/>
            <person name="Sternberg P.W."/>
            <person name="Aroian R.V."/>
        </authorList>
    </citation>
    <scope>NUCLEOTIDE SEQUENCE</scope>
    <source>
        <strain evidence="2">HY135</strain>
    </source>
</reference>
<keyword evidence="2" id="KW-1185">Reference proteome</keyword>
<dbReference type="EMBL" id="JARK01001631">
    <property type="protein sequence ID" value="EYB85607.1"/>
    <property type="molecule type" value="Genomic_DNA"/>
</dbReference>
<name>A0A016S5K5_9BILA</name>
<dbReference type="STRING" id="53326.A0A016S5K5"/>
<accession>A0A016S5K5</accession>